<sequence length="64" mass="7042">MRKPLSEFTLIAKINLTVQGKGQALESKTNDLHLPIVLSGFGNRFGDKVHGELILGFGVFFNLN</sequence>
<dbReference type="HOGENOM" id="CLU_2871048_0_0_1"/>
<accession>G7KVQ7</accession>
<organism evidence="1 3">
    <name type="scientific">Medicago truncatula</name>
    <name type="common">Barrel medic</name>
    <name type="synonym">Medicago tribuloides</name>
    <dbReference type="NCBI Taxonomy" id="3880"/>
    <lineage>
        <taxon>Eukaryota</taxon>
        <taxon>Viridiplantae</taxon>
        <taxon>Streptophyta</taxon>
        <taxon>Embryophyta</taxon>
        <taxon>Tracheophyta</taxon>
        <taxon>Spermatophyta</taxon>
        <taxon>Magnoliopsida</taxon>
        <taxon>eudicotyledons</taxon>
        <taxon>Gunneridae</taxon>
        <taxon>Pentapetalae</taxon>
        <taxon>rosids</taxon>
        <taxon>fabids</taxon>
        <taxon>Fabales</taxon>
        <taxon>Fabaceae</taxon>
        <taxon>Papilionoideae</taxon>
        <taxon>50 kb inversion clade</taxon>
        <taxon>NPAAA clade</taxon>
        <taxon>Hologalegina</taxon>
        <taxon>IRL clade</taxon>
        <taxon>Trifolieae</taxon>
        <taxon>Medicago</taxon>
    </lineage>
</organism>
<dbReference type="PaxDb" id="3880-AES78024"/>
<evidence type="ECO:0000313" key="1">
    <source>
        <dbReference type="EMBL" id="AES78024.1"/>
    </source>
</evidence>
<dbReference type="EnsemblPlants" id="AES78024">
    <property type="protein sequence ID" value="AES78024"/>
    <property type="gene ID" value="MTR_7g023620"/>
</dbReference>
<dbReference type="Proteomes" id="UP000002051">
    <property type="component" value="Unassembled WGS sequence"/>
</dbReference>
<protein>
    <submittedName>
        <fullName evidence="1 2">Uncharacterized protein</fullName>
    </submittedName>
</protein>
<reference evidence="1 3" key="1">
    <citation type="journal article" date="2011" name="Nature">
        <title>The Medicago genome provides insight into the evolution of rhizobial symbioses.</title>
        <authorList>
            <person name="Young N.D."/>
            <person name="Debelle F."/>
            <person name="Oldroyd G.E."/>
            <person name="Geurts R."/>
            <person name="Cannon S.B."/>
            <person name="Udvardi M.K."/>
            <person name="Benedito V.A."/>
            <person name="Mayer K.F."/>
            <person name="Gouzy J."/>
            <person name="Schoof H."/>
            <person name="Van de Peer Y."/>
            <person name="Proost S."/>
            <person name="Cook D.R."/>
            <person name="Meyers B.C."/>
            <person name="Spannagl M."/>
            <person name="Cheung F."/>
            <person name="De Mita S."/>
            <person name="Krishnakumar V."/>
            <person name="Gundlach H."/>
            <person name="Zhou S."/>
            <person name="Mudge J."/>
            <person name="Bharti A.K."/>
            <person name="Murray J.D."/>
            <person name="Naoumkina M.A."/>
            <person name="Rosen B."/>
            <person name="Silverstein K.A."/>
            <person name="Tang H."/>
            <person name="Rombauts S."/>
            <person name="Zhao P.X."/>
            <person name="Zhou P."/>
            <person name="Barbe V."/>
            <person name="Bardou P."/>
            <person name="Bechner M."/>
            <person name="Bellec A."/>
            <person name="Berger A."/>
            <person name="Berges H."/>
            <person name="Bidwell S."/>
            <person name="Bisseling T."/>
            <person name="Choisne N."/>
            <person name="Couloux A."/>
            <person name="Denny R."/>
            <person name="Deshpande S."/>
            <person name="Dai X."/>
            <person name="Doyle J.J."/>
            <person name="Dudez A.M."/>
            <person name="Farmer A.D."/>
            <person name="Fouteau S."/>
            <person name="Franken C."/>
            <person name="Gibelin C."/>
            <person name="Gish J."/>
            <person name="Goldstein S."/>
            <person name="Gonzalez A.J."/>
            <person name="Green P.J."/>
            <person name="Hallab A."/>
            <person name="Hartog M."/>
            <person name="Hua A."/>
            <person name="Humphray S.J."/>
            <person name="Jeong D.H."/>
            <person name="Jing Y."/>
            <person name="Jocker A."/>
            <person name="Kenton S.M."/>
            <person name="Kim D.J."/>
            <person name="Klee K."/>
            <person name="Lai H."/>
            <person name="Lang C."/>
            <person name="Lin S."/>
            <person name="Macmil S.L."/>
            <person name="Magdelenat G."/>
            <person name="Matthews L."/>
            <person name="McCorrison J."/>
            <person name="Monaghan E.L."/>
            <person name="Mun J.H."/>
            <person name="Najar F.Z."/>
            <person name="Nicholson C."/>
            <person name="Noirot C."/>
            <person name="O'Bleness M."/>
            <person name="Paule C.R."/>
            <person name="Poulain J."/>
            <person name="Prion F."/>
            <person name="Qin B."/>
            <person name="Qu C."/>
            <person name="Retzel E.F."/>
            <person name="Riddle C."/>
            <person name="Sallet E."/>
            <person name="Samain S."/>
            <person name="Samson N."/>
            <person name="Sanders I."/>
            <person name="Saurat O."/>
            <person name="Scarpelli C."/>
            <person name="Schiex T."/>
            <person name="Segurens B."/>
            <person name="Severin A.J."/>
            <person name="Sherrier D.J."/>
            <person name="Shi R."/>
            <person name="Sims S."/>
            <person name="Singer S.R."/>
            <person name="Sinharoy S."/>
            <person name="Sterck L."/>
            <person name="Viollet A."/>
            <person name="Wang B.B."/>
            <person name="Wang K."/>
            <person name="Wang M."/>
            <person name="Wang X."/>
            <person name="Warfsmann J."/>
            <person name="Weissenbach J."/>
            <person name="White D.D."/>
            <person name="White J.D."/>
            <person name="Wiley G.B."/>
            <person name="Wincker P."/>
            <person name="Xing Y."/>
            <person name="Yang L."/>
            <person name="Yao Z."/>
            <person name="Ying F."/>
            <person name="Zhai J."/>
            <person name="Zhou L."/>
            <person name="Zuber A."/>
            <person name="Denarie J."/>
            <person name="Dixon R.A."/>
            <person name="May G.D."/>
            <person name="Schwartz D.C."/>
            <person name="Rogers J."/>
            <person name="Quetier F."/>
            <person name="Town C.D."/>
            <person name="Roe B.A."/>
        </authorList>
    </citation>
    <scope>NUCLEOTIDE SEQUENCE [LARGE SCALE GENOMIC DNA]</scope>
    <source>
        <strain evidence="1">A17</strain>
        <strain evidence="2 3">cv. Jemalong A17</strain>
    </source>
</reference>
<dbReference type="AlphaFoldDB" id="G7KVQ7"/>
<evidence type="ECO:0000313" key="2">
    <source>
        <dbReference type="EnsemblPlants" id="AES78024"/>
    </source>
</evidence>
<dbReference type="EMBL" id="CM001223">
    <property type="protein sequence ID" value="AES78024.1"/>
    <property type="molecule type" value="Genomic_DNA"/>
</dbReference>
<proteinExistence type="predicted"/>
<evidence type="ECO:0000313" key="3">
    <source>
        <dbReference type="Proteomes" id="UP000002051"/>
    </source>
</evidence>
<reference evidence="2" key="3">
    <citation type="submission" date="2015-04" db="UniProtKB">
        <authorList>
            <consortium name="EnsemblPlants"/>
        </authorList>
    </citation>
    <scope>IDENTIFICATION</scope>
    <source>
        <strain evidence="2">cv. Jemalong A17</strain>
    </source>
</reference>
<gene>
    <name evidence="1" type="ordered locus">MTR_7g023620</name>
</gene>
<name>G7KVQ7_MEDTR</name>
<reference evidence="1 3" key="2">
    <citation type="journal article" date="2014" name="BMC Genomics">
        <title>An improved genome release (version Mt4.0) for the model legume Medicago truncatula.</title>
        <authorList>
            <person name="Tang H."/>
            <person name="Krishnakumar V."/>
            <person name="Bidwell S."/>
            <person name="Rosen B."/>
            <person name="Chan A."/>
            <person name="Zhou S."/>
            <person name="Gentzbittel L."/>
            <person name="Childs K.L."/>
            <person name="Yandell M."/>
            <person name="Gundlach H."/>
            <person name="Mayer K.F."/>
            <person name="Schwartz D.C."/>
            <person name="Town C.D."/>
        </authorList>
    </citation>
    <scope>GENOME REANNOTATION</scope>
    <source>
        <strain evidence="2 3">cv. Jemalong A17</strain>
    </source>
</reference>
<keyword evidence="3" id="KW-1185">Reference proteome</keyword>